<accession>A0ABQ7M4T4</accession>
<feature type="domain" description="PRONE" evidence="3">
    <location>
        <begin position="1"/>
        <end position="79"/>
    </location>
</feature>
<evidence type="ECO:0000313" key="4">
    <source>
        <dbReference type="EMBL" id="KAG5392905.1"/>
    </source>
</evidence>
<dbReference type="PANTHER" id="PTHR33597:SF11">
    <property type="entry name" value="OS07G0620600 PROTEIN"/>
    <property type="match status" value="1"/>
</dbReference>
<dbReference type="PANTHER" id="PTHR33597">
    <property type="entry name" value="OS02G0760400 PROTEIN"/>
    <property type="match status" value="1"/>
</dbReference>
<reference evidence="4 5" key="1">
    <citation type="submission" date="2021-03" db="EMBL/GenBank/DDBJ databases">
        <authorList>
            <person name="King G.J."/>
            <person name="Bancroft I."/>
            <person name="Baten A."/>
            <person name="Bloomfield J."/>
            <person name="Borpatragohain P."/>
            <person name="He Z."/>
            <person name="Irish N."/>
            <person name="Irwin J."/>
            <person name="Liu K."/>
            <person name="Mauleon R.P."/>
            <person name="Moore J."/>
            <person name="Morris R."/>
            <person name="Ostergaard L."/>
            <person name="Wang B."/>
            <person name="Wells R."/>
        </authorList>
    </citation>
    <scope>NUCLEOTIDE SEQUENCE [LARGE SCALE GENOMIC DNA]</scope>
    <source>
        <strain evidence="4">R-o-18</strain>
        <tissue evidence="4">Leaf</tissue>
    </source>
</reference>
<dbReference type="Proteomes" id="UP000823674">
    <property type="component" value="Chromosome A06"/>
</dbReference>
<keyword evidence="5" id="KW-1185">Reference proteome</keyword>
<dbReference type="Pfam" id="PF05142">
    <property type="entry name" value="DUF702"/>
    <property type="match status" value="2"/>
</dbReference>
<name>A0ABQ7M4T4_BRACM</name>
<evidence type="ECO:0000259" key="3">
    <source>
        <dbReference type="PROSITE" id="PS51334"/>
    </source>
</evidence>
<feature type="region of interest" description="Disordered" evidence="2">
    <location>
        <begin position="513"/>
        <end position="545"/>
    </location>
</feature>
<dbReference type="Gene3D" id="1.20.58.2010">
    <property type="entry name" value="PRONE domain, subdomain 1"/>
    <property type="match status" value="1"/>
</dbReference>
<feature type="region of interest" description="Disordered" evidence="2">
    <location>
        <begin position="179"/>
        <end position="211"/>
    </location>
</feature>
<dbReference type="InterPro" id="IPR057192">
    <property type="entry name" value="DUF7870"/>
</dbReference>
<proteinExistence type="predicted"/>
<keyword evidence="1" id="KW-0344">Guanine-nucleotide releasing factor</keyword>
<gene>
    <name evidence="4" type="primary">A06g503070.1_BraROA</name>
    <name evidence="4" type="ORF">IGI04_022868</name>
</gene>
<dbReference type="PROSITE" id="PS51334">
    <property type="entry name" value="PRONE"/>
    <property type="match status" value="1"/>
</dbReference>
<comment type="caution">
    <text evidence="4">The sequence shown here is derived from an EMBL/GenBank/DDBJ whole genome shotgun (WGS) entry which is preliminary data.</text>
</comment>
<evidence type="ECO:0000256" key="1">
    <source>
        <dbReference type="PROSITE-ProRule" id="PRU00663"/>
    </source>
</evidence>
<organism evidence="4 5">
    <name type="scientific">Brassica rapa subsp. trilocularis</name>
    <dbReference type="NCBI Taxonomy" id="1813537"/>
    <lineage>
        <taxon>Eukaryota</taxon>
        <taxon>Viridiplantae</taxon>
        <taxon>Streptophyta</taxon>
        <taxon>Embryophyta</taxon>
        <taxon>Tracheophyta</taxon>
        <taxon>Spermatophyta</taxon>
        <taxon>Magnoliopsida</taxon>
        <taxon>eudicotyledons</taxon>
        <taxon>Gunneridae</taxon>
        <taxon>Pentapetalae</taxon>
        <taxon>rosids</taxon>
        <taxon>malvids</taxon>
        <taxon>Brassicales</taxon>
        <taxon>Brassicaceae</taxon>
        <taxon>Brassiceae</taxon>
        <taxon>Brassica</taxon>
    </lineage>
</organism>
<dbReference type="Pfam" id="PF25276">
    <property type="entry name" value="DUF7870"/>
    <property type="match status" value="2"/>
</dbReference>
<protein>
    <recommendedName>
        <fullName evidence="3">PRONE domain-containing protein</fullName>
    </recommendedName>
</protein>
<dbReference type="Pfam" id="PF03759">
    <property type="entry name" value="PRONE"/>
    <property type="match status" value="1"/>
</dbReference>
<dbReference type="EMBL" id="JADBGQ010000006">
    <property type="protein sequence ID" value="KAG5392905.1"/>
    <property type="molecule type" value="Genomic_DNA"/>
</dbReference>
<sequence length="701" mass="78528">MAKLLLALAIEKWWLPLPRVPSDGLSEQSRKKLYHTPDFTNQILKSHKHTLKLFQRRPCLGDFLIENITSDNFSADYLIGVNRSFFWHTPIFLATTRTTKPRAPPSNFYSFGMVPSGSSHKKNRSSNQSLYFNVVSDHGPVRSSTGRFTVTRQGSMNCQDCGNQAKKDFPHMRCRACRKGQGEASSGGGDDHDDDDREGDEKGAQGGGGGGGSALTCIRVVHASSSGSASSVATTTAVTAIIPHQLTFLRFTRRQRLRSTLLSPPVNPSLHLLGWSVNNYPTRNLKFEMHKIVMVNGEMSLEPGSMWMKEWLKENVKEEEYVVMKAEVEVLEEMMRSKTIKWWISLLGMQANKAKGENMETDSRKKLYHTPDFTNQILKSHKHTLKLFQRRPCLGDFLIENITSDNFSADYLIGVNRSFFWHTPIFLATTRTTKPRAPPSNFYSFGMVPSGSSHKKNRSSNQSLYFNVVSDHGPVRSSTGRFTVTRQGSMNCQDCGNQAKKDFPHMRCRACRKGQGEASSGGGDDHDDDDREGDEKGAQGGGGGGGSALTCIRVVHASSSGSASSVATTTAVTAIIPHQLTFLRFTRRQRLRSTLLSPPVNPSLHLLGWSVNNYPTRNLKFEMHKIVMVNGEMSLEPGSMWMKEWLKENVKEEEYVVMKAEVEVLEEMMRSKTIKWWISLLGMQANKAKGENMETDYFVVL</sequence>
<dbReference type="InterPro" id="IPR005512">
    <property type="entry name" value="PRONE_dom"/>
</dbReference>
<evidence type="ECO:0000256" key="2">
    <source>
        <dbReference type="SAM" id="MobiDB-lite"/>
    </source>
</evidence>
<evidence type="ECO:0000313" key="5">
    <source>
        <dbReference type="Proteomes" id="UP000823674"/>
    </source>
</evidence>